<dbReference type="PANTHER" id="PTHR43227:SF11">
    <property type="entry name" value="BLL4140 PROTEIN"/>
    <property type="match status" value="1"/>
</dbReference>
<sequence length="374" mass="42330">MMYPFQQGNGKFRWVVPYLVLLPALLFFLIFHVFPSIATFIISFTDMQRTSYQPVHFVGLDNYREFFQPGTFRDKGVALKNSIVFTVVVTLVQNGLALAVALILNQKWRTRAIFRALLFLPVLLGMTVNVLTWRLMFHPFDGPVQKVAQAVFQPAEYKLTYSTFMKMKKDGLPQEFVKSLEPLKNKNFDKKALFLKAVEENAGANAVQQYQTQLVQYAETRVVYKFLSDPKLAFPLIIFIQIWSYLGYSCVIYLAGLQSIPGDLYEAATVDGASRWAQFKHVTFPLIAQSVTVNVLLAIIGALSTFDTIYLATNGQFDTQTMAFYMFSLAFQQTAGGVGGRMGFASSVAVLLFLMIFSVAAVMQVYLRRREVEL</sequence>
<dbReference type="InterPro" id="IPR000515">
    <property type="entry name" value="MetI-like"/>
</dbReference>
<dbReference type="AlphaFoldDB" id="A0A0S6W0C0"/>
<accession>A0A0S6W0C0</accession>
<evidence type="ECO:0000259" key="8">
    <source>
        <dbReference type="PROSITE" id="PS50928"/>
    </source>
</evidence>
<dbReference type="PROSITE" id="PS50928">
    <property type="entry name" value="ABC_TM1"/>
    <property type="match status" value="1"/>
</dbReference>
<dbReference type="EMBL" id="DF820459">
    <property type="protein sequence ID" value="GAK53008.1"/>
    <property type="molecule type" value="Genomic_DNA"/>
</dbReference>
<feature type="domain" description="ABC transmembrane type-1" evidence="8">
    <location>
        <begin position="79"/>
        <end position="363"/>
    </location>
</feature>
<dbReference type="HOGENOM" id="CLU_016047_0_2_0"/>
<dbReference type="SUPFAM" id="SSF161098">
    <property type="entry name" value="MetI-like"/>
    <property type="match status" value="1"/>
</dbReference>
<keyword evidence="3" id="KW-1003">Cell membrane</keyword>
<name>A0A0S6W0C0_9BACT</name>
<organism evidence="9">
    <name type="scientific">Candidatus Moduliflexus flocculans</name>
    <dbReference type="NCBI Taxonomy" id="1499966"/>
    <lineage>
        <taxon>Bacteria</taxon>
        <taxon>Candidatus Moduliflexota</taxon>
        <taxon>Candidatus Moduliflexia</taxon>
        <taxon>Candidatus Moduliflexales</taxon>
        <taxon>Candidatus Moduliflexaceae</taxon>
    </lineage>
</organism>
<comment type="similarity">
    <text evidence="7">Belongs to the binding-protein-dependent transport system permease family.</text>
</comment>
<dbReference type="CDD" id="cd06261">
    <property type="entry name" value="TM_PBP2"/>
    <property type="match status" value="1"/>
</dbReference>
<dbReference type="SUPFAM" id="SSF160964">
    <property type="entry name" value="MalF N-terminal region-like"/>
    <property type="match status" value="1"/>
</dbReference>
<dbReference type="Pfam" id="PF00528">
    <property type="entry name" value="BPD_transp_1"/>
    <property type="match status" value="1"/>
</dbReference>
<evidence type="ECO:0000256" key="4">
    <source>
        <dbReference type="ARBA" id="ARBA00022692"/>
    </source>
</evidence>
<evidence type="ECO:0000256" key="3">
    <source>
        <dbReference type="ARBA" id="ARBA00022475"/>
    </source>
</evidence>
<evidence type="ECO:0000256" key="2">
    <source>
        <dbReference type="ARBA" id="ARBA00022448"/>
    </source>
</evidence>
<dbReference type="Gene3D" id="1.10.3720.10">
    <property type="entry name" value="MetI-like"/>
    <property type="match status" value="1"/>
</dbReference>
<proteinExistence type="inferred from homology"/>
<dbReference type="Proteomes" id="UP000030700">
    <property type="component" value="Unassembled WGS sequence"/>
</dbReference>
<evidence type="ECO:0000256" key="1">
    <source>
        <dbReference type="ARBA" id="ARBA00004651"/>
    </source>
</evidence>
<feature type="transmembrane region" description="Helical" evidence="7">
    <location>
        <begin position="83"/>
        <end position="104"/>
    </location>
</feature>
<evidence type="ECO:0000256" key="6">
    <source>
        <dbReference type="ARBA" id="ARBA00023136"/>
    </source>
</evidence>
<comment type="subcellular location">
    <subcellularLocation>
        <location evidence="1 7">Cell membrane</location>
        <topology evidence="1 7">Multi-pass membrane protein</topology>
    </subcellularLocation>
</comment>
<dbReference type="STRING" id="1499966.U14_04267"/>
<evidence type="ECO:0000256" key="7">
    <source>
        <dbReference type="RuleBase" id="RU363032"/>
    </source>
</evidence>
<dbReference type="GO" id="GO:0055085">
    <property type="term" value="P:transmembrane transport"/>
    <property type="evidence" value="ECO:0007669"/>
    <property type="project" value="InterPro"/>
</dbReference>
<gene>
    <name evidence="9" type="ORF">U14_04267</name>
</gene>
<feature type="transmembrane region" description="Helical" evidence="7">
    <location>
        <begin position="344"/>
        <end position="367"/>
    </location>
</feature>
<evidence type="ECO:0000313" key="9">
    <source>
        <dbReference type="EMBL" id="GAK53008.1"/>
    </source>
</evidence>
<evidence type="ECO:0000256" key="5">
    <source>
        <dbReference type="ARBA" id="ARBA00022989"/>
    </source>
</evidence>
<dbReference type="PANTHER" id="PTHR43227">
    <property type="entry name" value="BLL4140 PROTEIN"/>
    <property type="match status" value="1"/>
</dbReference>
<protein>
    <submittedName>
        <fullName evidence="9">ABC-type sugar transport system, permease component</fullName>
    </submittedName>
</protein>
<feature type="transmembrane region" description="Helical" evidence="7">
    <location>
        <begin position="232"/>
        <end position="255"/>
    </location>
</feature>
<feature type="transmembrane region" description="Helical" evidence="7">
    <location>
        <begin position="284"/>
        <end position="306"/>
    </location>
</feature>
<keyword evidence="10" id="KW-1185">Reference proteome</keyword>
<dbReference type="InterPro" id="IPR050809">
    <property type="entry name" value="UgpAE/MalFG_permease"/>
</dbReference>
<keyword evidence="5 7" id="KW-1133">Transmembrane helix</keyword>
<reference evidence="9" key="1">
    <citation type="journal article" date="2015" name="PeerJ">
        <title>First genomic representation of candidate bacterial phylum KSB3 points to enhanced environmental sensing as a trigger of wastewater bulking.</title>
        <authorList>
            <person name="Sekiguchi Y."/>
            <person name="Ohashi A."/>
            <person name="Parks D.H."/>
            <person name="Yamauchi T."/>
            <person name="Tyson G.W."/>
            <person name="Hugenholtz P."/>
        </authorList>
    </citation>
    <scope>NUCLEOTIDE SEQUENCE [LARGE SCALE GENOMIC DNA]</scope>
</reference>
<dbReference type="GO" id="GO:0005886">
    <property type="term" value="C:plasma membrane"/>
    <property type="evidence" value="ECO:0007669"/>
    <property type="project" value="UniProtKB-SubCell"/>
</dbReference>
<feature type="transmembrane region" description="Helical" evidence="7">
    <location>
        <begin position="116"/>
        <end position="136"/>
    </location>
</feature>
<keyword evidence="9" id="KW-0762">Sugar transport</keyword>
<feature type="transmembrane region" description="Helical" evidence="7">
    <location>
        <begin position="12"/>
        <end position="34"/>
    </location>
</feature>
<dbReference type="InterPro" id="IPR035906">
    <property type="entry name" value="MetI-like_sf"/>
</dbReference>
<evidence type="ECO:0000313" key="10">
    <source>
        <dbReference type="Proteomes" id="UP000030700"/>
    </source>
</evidence>
<keyword evidence="2 7" id="KW-0813">Transport</keyword>
<keyword evidence="6 7" id="KW-0472">Membrane</keyword>
<keyword evidence="4 7" id="KW-0812">Transmembrane</keyword>